<evidence type="ECO:0000256" key="1">
    <source>
        <dbReference type="SAM" id="MobiDB-lite"/>
    </source>
</evidence>
<dbReference type="EMBL" id="JACGWN010000005">
    <property type="protein sequence ID" value="KAL0448244.1"/>
    <property type="molecule type" value="Genomic_DNA"/>
</dbReference>
<evidence type="ECO:0000313" key="2">
    <source>
        <dbReference type="EMBL" id="KAL0448244.1"/>
    </source>
</evidence>
<sequence>MVQGVEDTSKFHSSSSVERANREIGEETQKIAQYDGTKKQVERDFDLTVIEEKRDSAYARILHHKGLMMRSYNQRVKPRCFQVGDLVLKKVEVSKHVGKLDPEWEGPFKVIEIRKPRTYRLQDMERKELPRPWNIHNLKKILCMSKSKTYLG</sequence>
<dbReference type="AlphaFoldDB" id="A0AAW2X4P5"/>
<reference evidence="2" key="2">
    <citation type="journal article" date="2024" name="Plant">
        <title>Genomic evolution and insights into agronomic trait innovations of Sesamum species.</title>
        <authorList>
            <person name="Miao H."/>
            <person name="Wang L."/>
            <person name="Qu L."/>
            <person name="Liu H."/>
            <person name="Sun Y."/>
            <person name="Le M."/>
            <person name="Wang Q."/>
            <person name="Wei S."/>
            <person name="Zheng Y."/>
            <person name="Lin W."/>
            <person name="Duan Y."/>
            <person name="Cao H."/>
            <person name="Xiong S."/>
            <person name="Wang X."/>
            <person name="Wei L."/>
            <person name="Li C."/>
            <person name="Ma Q."/>
            <person name="Ju M."/>
            <person name="Zhao R."/>
            <person name="Li G."/>
            <person name="Mu C."/>
            <person name="Tian Q."/>
            <person name="Mei H."/>
            <person name="Zhang T."/>
            <person name="Gao T."/>
            <person name="Zhang H."/>
        </authorList>
    </citation>
    <scope>NUCLEOTIDE SEQUENCE</scope>
    <source>
        <strain evidence="2">KEN1</strain>
    </source>
</reference>
<reference evidence="2" key="1">
    <citation type="submission" date="2020-06" db="EMBL/GenBank/DDBJ databases">
        <authorList>
            <person name="Li T."/>
            <person name="Hu X."/>
            <person name="Zhang T."/>
            <person name="Song X."/>
            <person name="Zhang H."/>
            <person name="Dai N."/>
            <person name="Sheng W."/>
            <person name="Hou X."/>
            <person name="Wei L."/>
        </authorList>
    </citation>
    <scope>NUCLEOTIDE SEQUENCE</scope>
    <source>
        <strain evidence="2">KEN1</strain>
        <tissue evidence="2">Leaf</tissue>
    </source>
</reference>
<protein>
    <submittedName>
        <fullName evidence="2">Uncharacterized protein</fullName>
    </submittedName>
</protein>
<proteinExistence type="predicted"/>
<organism evidence="2">
    <name type="scientific">Sesamum latifolium</name>
    <dbReference type="NCBI Taxonomy" id="2727402"/>
    <lineage>
        <taxon>Eukaryota</taxon>
        <taxon>Viridiplantae</taxon>
        <taxon>Streptophyta</taxon>
        <taxon>Embryophyta</taxon>
        <taxon>Tracheophyta</taxon>
        <taxon>Spermatophyta</taxon>
        <taxon>Magnoliopsida</taxon>
        <taxon>eudicotyledons</taxon>
        <taxon>Gunneridae</taxon>
        <taxon>Pentapetalae</taxon>
        <taxon>asterids</taxon>
        <taxon>lamiids</taxon>
        <taxon>Lamiales</taxon>
        <taxon>Pedaliaceae</taxon>
        <taxon>Sesamum</taxon>
    </lineage>
</organism>
<name>A0AAW2X4P5_9LAMI</name>
<accession>A0AAW2X4P5</accession>
<gene>
    <name evidence="2" type="ORF">Slati_1380800</name>
</gene>
<feature type="region of interest" description="Disordered" evidence="1">
    <location>
        <begin position="1"/>
        <end position="27"/>
    </location>
</feature>
<comment type="caution">
    <text evidence="2">The sequence shown here is derived from an EMBL/GenBank/DDBJ whole genome shotgun (WGS) entry which is preliminary data.</text>
</comment>